<keyword evidence="1" id="KW-0812">Transmembrane</keyword>
<accession>A0A1F6ABH1</accession>
<dbReference type="STRING" id="1798384.A3D03_01395"/>
<dbReference type="Proteomes" id="UP000177092">
    <property type="component" value="Unassembled WGS sequence"/>
</dbReference>
<dbReference type="EMBL" id="MFJN01000016">
    <property type="protein sequence ID" value="OGG21783.1"/>
    <property type="molecule type" value="Genomic_DNA"/>
</dbReference>
<feature type="transmembrane region" description="Helical" evidence="1">
    <location>
        <begin position="81"/>
        <end position="108"/>
    </location>
</feature>
<evidence type="ECO:0000313" key="3">
    <source>
        <dbReference type="Proteomes" id="UP000177092"/>
    </source>
</evidence>
<name>A0A1F6ABH1_9BACT</name>
<feature type="transmembrane region" description="Helical" evidence="1">
    <location>
        <begin position="48"/>
        <end position="72"/>
    </location>
</feature>
<keyword evidence="1" id="KW-0472">Membrane</keyword>
<sequence length="111" mass="12223">MFKKITDFSYKRNIVEALGFYLTYLLLTLIAVVICAILISVITGNSSFLLGTIIGKIIALILTGVIGCMVLYKKKLVKNMLYIFLVILSAVLSYYTGAIIGMAIIAYLTTK</sequence>
<gene>
    <name evidence="2" type="ORF">A3D03_01395</name>
</gene>
<keyword evidence="1" id="KW-1133">Transmembrane helix</keyword>
<protein>
    <submittedName>
        <fullName evidence="2">Uncharacterized protein</fullName>
    </submittedName>
</protein>
<comment type="caution">
    <text evidence="2">The sequence shown here is derived from an EMBL/GenBank/DDBJ whole genome shotgun (WGS) entry which is preliminary data.</text>
</comment>
<evidence type="ECO:0000256" key="1">
    <source>
        <dbReference type="SAM" id="Phobius"/>
    </source>
</evidence>
<proteinExistence type="predicted"/>
<organism evidence="2 3">
    <name type="scientific">Candidatus Gottesmanbacteria bacterium RIFCSPHIGHO2_02_FULL_40_13</name>
    <dbReference type="NCBI Taxonomy" id="1798384"/>
    <lineage>
        <taxon>Bacteria</taxon>
        <taxon>Candidatus Gottesmaniibacteriota</taxon>
    </lineage>
</organism>
<reference evidence="2 3" key="1">
    <citation type="journal article" date="2016" name="Nat. Commun.">
        <title>Thousands of microbial genomes shed light on interconnected biogeochemical processes in an aquifer system.</title>
        <authorList>
            <person name="Anantharaman K."/>
            <person name="Brown C.T."/>
            <person name="Hug L.A."/>
            <person name="Sharon I."/>
            <person name="Castelle C.J."/>
            <person name="Probst A.J."/>
            <person name="Thomas B.C."/>
            <person name="Singh A."/>
            <person name="Wilkins M.J."/>
            <person name="Karaoz U."/>
            <person name="Brodie E.L."/>
            <person name="Williams K.H."/>
            <person name="Hubbard S.S."/>
            <person name="Banfield J.F."/>
        </authorList>
    </citation>
    <scope>NUCLEOTIDE SEQUENCE [LARGE SCALE GENOMIC DNA]</scope>
</reference>
<dbReference type="AlphaFoldDB" id="A0A1F6ABH1"/>
<evidence type="ECO:0000313" key="2">
    <source>
        <dbReference type="EMBL" id="OGG21783.1"/>
    </source>
</evidence>
<feature type="transmembrane region" description="Helical" evidence="1">
    <location>
        <begin position="21"/>
        <end position="42"/>
    </location>
</feature>